<dbReference type="InterPro" id="IPR025524">
    <property type="entry name" value="DUF4412"/>
</dbReference>
<dbReference type="Proteomes" id="UP000199452">
    <property type="component" value="Unassembled WGS sequence"/>
</dbReference>
<evidence type="ECO:0000313" key="2">
    <source>
        <dbReference type="EMBL" id="SDD14120.1"/>
    </source>
</evidence>
<evidence type="ECO:0000259" key="1">
    <source>
        <dbReference type="Pfam" id="PF14371"/>
    </source>
</evidence>
<dbReference type="AlphaFoldDB" id="A0A1G6SB29"/>
<dbReference type="RefSeq" id="WP_092440795.1">
    <property type="nucleotide sequence ID" value="NZ_FMYP01000091.1"/>
</dbReference>
<protein>
    <recommendedName>
        <fullName evidence="1">DUF4412 domain-containing protein</fullName>
    </recommendedName>
</protein>
<dbReference type="EMBL" id="FMYP01000091">
    <property type="protein sequence ID" value="SDD14120.1"/>
    <property type="molecule type" value="Genomic_DNA"/>
</dbReference>
<sequence>MGTWIVAFLSFLTVILSPSSKSEFEGRISLIQETPYDTTRFDIFVKGNAVRVDIRDKEGILGRSSIVNLSKNQVILISPDQKAYLYTEKLGPFNGRVSINKSENKKVINGQPCVQWRVKESATRDESAFWVTPMKMEFFDKLLAIYDPTESNLRAFLKIPARFGYFPMLYEERTFLRFDKKKIRVTSIAPAPLSDKLFDVPKNYTLLRH</sequence>
<feature type="domain" description="DUF4412" evidence="1">
    <location>
        <begin position="24"/>
        <end position="204"/>
    </location>
</feature>
<dbReference type="Pfam" id="PF14371">
    <property type="entry name" value="DUF4412"/>
    <property type="match status" value="1"/>
</dbReference>
<evidence type="ECO:0000313" key="3">
    <source>
        <dbReference type="Proteomes" id="UP000199452"/>
    </source>
</evidence>
<reference evidence="2 3" key="1">
    <citation type="submission" date="2016-09" db="EMBL/GenBank/DDBJ databases">
        <authorList>
            <person name="Capua I."/>
            <person name="De Benedictis P."/>
            <person name="Joannis T."/>
            <person name="Lombin L.H."/>
            <person name="Cattoli G."/>
        </authorList>
    </citation>
    <scope>NUCLEOTIDE SEQUENCE [LARGE SCALE GENOMIC DNA]</scope>
    <source>
        <strain evidence="2 3">A7P-90m</strain>
    </source>
</reference>
<accession>A0A1G6SB29</accession>
<keyword evidence="3" id="KW-1185">Reference proteome</keyword>
<proteinExistence type="predicted"/>
<organism evidence="2 3">
    <name type="scientific">Williamwhitmania taraxaci</name>
    <dbReference type="NCBI Taxonomy" id="1640674"/>
    <lineage>
        <taxon>Bacteria</taxon>
        <taxon>Pseudomonadati</taxon>
        <taxon>Bacteroidota</taxon>
        <taxon>Bacteroidia</taxon>
        <taxon>Bacteroidales</taxon>
        <taxon>Williamwhitmaniaceae</taxon>
        <taxon>Williamwhitmania</taxon>
    </lineage>
</organism>
<name>A0A1G6SB29_9BACT</name>
<gene>
    <name evidence="2" type="ORF">SAMN05216323_10912</name>
</gene>